<reference evidence="3" key="1">
    <citation type="submission" date="2016-06" db="EMBL/GenBank/DDBJ databases">
        <title>Parallel loss of symbiosis genes in relatives of nitrogen-fixing non-legume Parasponia.</title>
        <authorList>
            <person name="Van Velzen R."/>
            <person name="Holmer R."/>
            <person name="Bu F."/>
            <person name="Rutten L."/>
            <person name="Van Zeijl A."/>
            <person name="Liu W."/>
            <person name="Santuari L."/>
            <person name="Cao Q."/>
            <person name="Sharma T."/>
            <person name="Shen D."/>
            <person name="Roswanjaya Y."/>
            <person name="Wardhani T."/>
            <person name="Kalhor M.S."/>
            <person name="Jansen J."/>
            <person name="Van den Hoogen J."/>
            <person name="Gungor B."/>
            <person name="Hartog M."/>
            <person name="Hontelez J."/>
            <person name="Verver J."/>
            <person name="Yang W.-C."/>
            <person name="Schijlen E."/>
            <person name="Repin R."/>
            <person name="Schilthuizen M."/>
            <person name="Schranz E."/>
            <person name="Heidstra R."/>
            <person name="Miyata K."/>
            <person name="Fedorova E."/>
            <person name="Kohlen W."/>
            <person name="Bisseling T."/>
            <person name="Smit S."/>
            <person name="Geurts R."/>
        </authorList>
    </citation>
    <scope>NUCLEOTIDE SEQUENCE [LARGE SCALE GENOMIC DNA]</scope>
    <source>
        <strain evidence="3">cv. WU1-14</strain>
    </source>
</reference>
<sequence>MNVDAAVNENNDSIGIGGTIRNQKGAILTCWALKRPGHFDVLSSELLAIREGIRLAIDSGYPIDEIESDSLLVIRAISRVQHCFAIASIIKDINLLTSSAGYGSCRYIFRVRNIAAHKLEIFVIGTDRVKI</sequence>
<dbReference type="InterPro" id="IPR044730">
    <property type="entry name" value="RNase_H-like_dom_plant"/>
</dbReference>
<comment type="caution">
    <text evidence="2">The sequence shown here is derived from an EMBL/GenBank/DDBJ whole genome shotgun (WGS) entry which is preliminary data.</text>
</comment>
<protein>
    <submittedName>
        <fullName evidence="2">Ribonuclease H-like domain containing protein</fullName>
    </submittedName>
</protein>
<gene>
    <name evidence="2" type="ORF">PanWU01x14_020400</name>
</gene>
<evidence type="ECO:0000313" key="3">
    <source>
        <dbReference type="Proteomes" id="UP000237105"/>
    </source>
</evidence>
<dbReference type="InterPro" id="IPR036397">
    <property type="entry name" value="RNaseH_sf"/>
</dbReference>
<dbReference type="Pfam" id="PF13456">
    <property type="entry name" value="RVT_3"/>
    <property type="match status" value="1"/>
</dbReference>
<dbReference type="InterPro" id="IPR053151">
    <property type="entry name" value="RNase_H-like"/>
</dbReference>
<dbReference type="EMBL" id="JXTB01000009">
    <property type="protein sequence ID" value="PON78402.1"/>
    <property type="molecule type" value="Genomic_DNA"/>
</dbReference>
<dbReference type="PANTHER" id="PTHR47723:SF19">
    <property type="entry name" value="POLYNUCLEOTIDYL TRANSFERASE, RIBONUCLEASE H-LIKE SUPERFAMILY PROTEIN"/>
    <property type="match status" value="1"/>
</dbReference>
<dbReference type="SUPFAM" id="SSF53098">
    <property type="entry name" value="Ribonuclease H-like"/>
    <property type="match status" value="1"/>
</dbReference>
<dbReference type="GO" id="GO:0003676">
    <property type="term" value="F:nucleic acid binding"/>
    <property type="evidence" value="ECO:0007669"/>
    <property type="project" value="InterPro"/>
</dbReference>
<feature type="domain" description="RNase H type-1" evidence="1">
    <location>
        <begin position="2"/>
        <end position="119"/>
    </location>
</feature>
<evidence type="ECO:0000259" key="1">
    <source>
        <dbReference type="Pfam" id="PF13456"/>
    </source>
</evidence>
<dbReference type="InterPro" id="IPR002156">
    <property type="entry name" value="RNaseH_domain"/>
</dbReference>
<dbReference type="AlphaFoldDB" id="A0A2P5DYP6"/>
<dbReference type="Proteomes" id="UP000237105">
    <property type="component" value="Unassembled WGS sequence"/>
</dbReference>
<keyword evidence="3" id="KW-1185">Reference proteome</keyword>
<dbReference type="CDD" id="cd06222">
    <property type="entry name" value="RNase_H_like"/>
    <property type="match status" value="1"/>
</dbReference>
<dbReference type="OrthoDB" id="1741277at2759"/>
<dbReference type="GO" id="GO:0004523">
    <property type="term" value="F:RNA-DNA hybrid ribonuclease activity"/>
    <property type="evidence" value="ECO:0007669"/>
    <property type="project" value="InterPro"/>
</dbReference>
<evidence type="ECO:0000313" key="2">
    <source>
        <dbReference type="EMBL" id="PON78402.1"/>
    </source>
</evidence>
<proteinExistence type="predicted"/>
<dbReference type="Gene3D" id="3.30.420.10">
    <property type="entry name" value="Ribonuclease H-like superfamily/Ribonuclease H"/>
    <property type="match status" value="1"/>
</dbReference>
<dbReference type="InterPro" id="IPR012337">
    <property type="entry name" value="RNaseH-like_sf"/>
</dbReference>
<accession>A0A2P5DYP6</accession>
<name>A0A2P5DYP6_PARAD</name>
<organism evidence="2 3">
    <name type="scientific">Parasponia andersonii</name>
    <name type="common">Sponia andersonii</name>
    <dbReference type="NCBI Taxonomy" id="3476"/>
    <lineage>
        <taxon>Eukaryota</taxon>
        <taxon>Viridiplantae</taxon>
        <taxon>Streptophyta</taxon>
        <taxon>Embryophyta</taxon>
        <taxon>Tracheophyta</taxon>
        <taxon>Spermatophyta</taxon>
        <taxon>Magnoliopsida</taxon>
        <taxon>eudicotyledons</taxon>
        <taxon>Gunneridae</taxon>
        <taxon>Pentapetalae</taxon>
        <taxon>rosids</taxon>
        <taxon>fabids</taxon>
        <taxon>Rosales</taxon>
        <taxon>Cannabaceae</taxon>
        <taxon>Parasponia</taxon>
    </lineage>
</organism>
<dbReference type="PANTHER" id="PTHR47723">
    <property type="entry name" value="OS05G0353850 PROTEIN"/>
    <property type="match status" value="1"/>
</dbReference>